<protein>
    <recommendedName>
        <fullName evidence="2">Helix-turn-helix domain-containing protein</fullName>
    </recommendedName>
</protein>
<feature type="region of interest" description="Disordered" evidence="1">
    <location>
        <begin position="1"/>
        <end position="38"/>
    </location>
</feature>
<evidence type="ECO:0000256" key="1">
    <source>
        <dbReference type="SAM" id="MobiDB-lite"/>
    </source>
</evidence>
<reference evidence="3 4" key="1">
    <citation type="submission" date="2017-07" db="EMBL/GenBank/DDBJ databases">
        <title>Draft Genome Sequences of Select Purple Nonsulfur Bacteria.</title>
        <authorList>
            <person name="Lasarre B."/>
            <person name="Mckinlay J.B."/>
        </authorList>
    </citation>
    <scope>NUCLEOTIDE SEQUENCE [LARGE SCALE GENOMIC DNA]</scope>
    <source>
        <strain evidence="3 4">DSM 11907</strain>
    </source>
</reference>
<comment type="caution">
    <text evidence="3">The sequence shown here is derived from an EMBL/GenBank/DDBJ whole genome shotgun (WGS) entry which is preliminary data.</text>
</comment>
<organism evidence="3 4">
    <name type="scientific">Rhodoplanes elegans</name>
    <dbReference type="NCBI Taxonomy" id="29408"/>
    <lineage>
        <taxon>Bacteria</taxon>
        <taxon>Pseudomonadati</taxon>
        <taxon>Pseudomonadota</taxon>
        <taxon>Alphaproteobacteria</taxon>
        <taxon>Hyphomicrobiales</taxon>
        <taxon>Nitrobacteraceae</taxon>
        <taxon>Rhodoplanes</taxon>
    </lineage>
</organism>
<evidence type="ECO:0000259" key="2">
    <source>
        <dbReference type="Pfam" id="PF12728"/>
    </source>
</evidence>
<dbReference type="Proteomes" id="UP000248863">
    <property type="component" value="Unassembled WGS sequence"/>
</dbReference>
<name>A0A327KQF2_9BRAD</name>
<dbReference type="Pfam" id="PF12728">
    <property type="entry name" value="HTH_17"/>
    <property type="match status" value="1"/>
</dbReference>
<feature type="compositionally biased region" description="Basic and acidic residues" evidence="1">
    <location>
        <begin position="11"/>
        <end position="38"/>
    </location>
</feature>
<sequence>MTRKQVADPVMPDRDWSHRQRRPAADSRPEGHLGDDDFPRVDPRAFGLLKATYSVAETLELLSIGRTSLYAAIKRGDLTPIKFGRKTLICAVDLAMFLARLKDEAVASHTAGFRRRRV</sequence>
<dbReference type="InterPro" id="IPR041657">
    <property type="entry name" value="HTH_17"/>
</dbReference>
<evidence type="ECO:0000313" key="4">
    <source>
        <dbReference type="Proteomes" id="UP000248863"/>
    </source>
</evidence>
<evidence type="ECO:0000313" key="3">
    <source>
        <dbReference type="EMBL" id="RAI41150.1"/>
    </source>
</evidence>
<proteinExistence type="predicted"/>
<accession>A0A327KQF2</accession>
<feature type="domain" description="Helix-turn-helix" evidence="2">
    <location>
        <begin position="53"/>
        <end position="100"/>
    </location>
</feature>
<dbReference type="EMBL" id="NPEU01000024">
    <property type="protein sequence ID" value="RAI41150.1"/>
    <property type="molecule type" value="Genomic_DNA"/>
</dbReference>
<dbReference type="AlphaFoldDB" id="A0A327KQF2"/>
<keyword evidence="4" id="KW-1185">Reference proteome</keyword>
<gene>
    <name evidence="3" type="ORF">CH338_04085</name>
</gene>